<feature type="region of interest" description="Disordered" evidence="1">
    <location>
        <begin position="64"/>
        <end position="115"/>
    </location>
</feature>
<evidence type="ECO:0000256" key="1">
    <source>
        <dbReference type="SAM" id="MobiDB-lite"/>
    </source>
</evidence>
<evidence type="ECO:0000313" key="3">
    <source>
        <dbReference type="Proteomes" id="UP000607653"/>
    </source>
</evidence>
<reference evidence="2 3" key="1">
    <citation type="journal article" date="2020" name="Mol. Biol. Evol.">
        <title>Distinct Expression and Methylation Patterns for Genes with Different Fates following a Single Whole-Genome Duplication in Flowering Plants.</title>
        <authorList>
            <person name="Shi T."/>
            <person name="Rahmani R.S."/>
            <person name="Gugger P.F."/>
            <person name="Wang M."/>
            <person name="Li H."/>
            <person name="Zhang Y."/>
            <person name="Li Z."/>
            <person name="Wang Q."/>
            <person name="Van de Peer Y."/>
            <person name="Marchal K."/>
            <person name="Chen J."/>
        </authorList>
    </citation>
    <scope>NUCLEOTIDE SEQUENCE [LARGE SCALE GENOMIC DNA]</scope>
    <source>
        <tissue evidence="2">Leaf</tissue>
    </source>
</reference>
<keyword evidence="3" id="KW-1185">Reference proteome</keyword>
<feature type="compositionally biased region" description="Polar residues" evidence="1">
    <location>
        <begin position="64"/>
        <end position="74"/>
    </location>
</feature>
<dbReference type="Proteomes" id="UP000607653">
    <property type="component" value="Unassembled WGS sequence"/>
</dbReference>
<dbReference type="EMBL" id="DUZY01000003">
    <property type="protein sequence ID" value="DAD33026.1"/>
    <property type="molecule type" value="Genomic_DNA"/>
</dbReference>
<protein>
    <submittedName>
        <fullName evidence="2">Uncharacterized protein</fullName>
    </submittedName>
</protein>
<proteinExistence type="predicted"/>
<feature type="compositionally biased region" description="Basic and acidic residues" evidence="1">
    <location>
        <begin position="78"/>
        <end position="88"/>
    </location>
</feature>
<comment type="caution">
    <text evidence="2">The sequence shown here is derived from an EMBL/GenBank/DDBJ whole genome shotgun (WGS) entry which is preliminary data.</text>
</comment>
<feature type="compositionally biased region" description="Polar residues" evidence="1">
    <location>
        <begin position="90"/>
        <end position="101"/>
    </location>
</feature>
<evidence type="ECO:0000313" key="2">
    <source>
        <dbReference type="EMBL" id="DAD33026.1"/>
    </source>
</evidence>
<organism evidence="2 3">
    <name type="scientific">Nelumbo nucifera</name>
    <name type="common">Sacred lotus</name>
    <dbReference type="NCBI Taxonomy" id="4432"/>
    <lineage>
        <taxon>Eukaryota</taxon>
        <taxon>Viridiplantae</taxon>
        <taxon>Streptophyta</taxon>
        <taxon>Embryophyta</taxon>
        <taxon>Tracheophyta</taxon>
        <taxon>Spermatophyta</taxon>
        <taxon>Magnoliopsida</taxon>
        <taxon>Proteales</taxon>
        <taxon>Nelumbonaceae</taxon>
        <taxon>Nelumbo</taxon>
    </lineage>
</organism>
<accession>A0A822YQD1</accession>
<name>A0A822YQD1_NELNU</name>
<sequence>MKSGRSLLTILSHDLPFSAGRPHLLIIGNSRPSFFSSFPRASLNKCMQKGIFPKDASLSMRFSATKHTITTSPSPDAESEKSLQHEPPSDLSSTSEKTCFSPSPPSLLDGNPTEN</sequence>
<dbReference type="AlphaFoldDB" id="A0A822YQD1"/>
<gene>
    <name evidence="2" type="ORF">HUJ06_011877</name>
</gene>